<evidence type="ECO:0000313" key="5">
    <source>
        <dbReference type="Proteomes" id="UP000253046"/>
    </source>
</evidence>
<dbReference type="Gene3D" id="3.40.50.1820">
    <property type="entry name" value="alpha/beta hydrolase"/>
    <property type="match status" value="1"/>
</dbReference>
<organism evidence="4 5">
    <name type="scientific">Brenneria salicis ATCC 15712 = DSM 30166</name>
    <dbReference type="NCBI Taxonomy" id="714314"/>
    <lineage>
        <taxon>Bacteria</taxon>
        <taxon>Pseudomonadati</taxon>
        <taxon>Pseudomonadota</taxon>
        <taxon>Gammaproteobacteria</taxon>
        <taxon>Enterobacterales</taxon>
        <taxon>Pectobacteriaceae</taxon>
        <taxon>Brenneria</taxon>
    </lineage>
</organism>
<dbReference type="HAMAP" id="MF_01063">
    <property type="entry name" value="FrsA"/>
    <property type="match status" value="1"/>
</dbReference>
<proteinExistence type="inferred from homology"/>
<evidence type="ECO:0000256" key="3">
    <source>
        <dbReference type="HAMAP-Rule" id="MF_01063"/>
    </source>
</evidence>
<dbReference type="PANTHER" id="PTHR22946:SF4">
    <property type="entry name" value="ESTERASE FRSA"/>
    <property type="match status" value="1"/>
</dbReference>
<comment type="caution">
    <text evidence="4">The sequence shown here is derived from an EMBL/GenBank/DDBJ whole genome shotgun (WGS) entry which is preliminary data.</text>
</comment>
<dbReference type="NCBIfam" id="NF003460">
    <property type="entry name" value="PRK05077.1"/>
    <property type="match status" value="1"/>
</dbReference>
<comment type="similarity">
    <text evidence="3">Belongs to the FrsA family.</text>
</comment>
<sequence>MEVALAQANLSETLFKPSFKHAETSTLVRRTRHTSEALGVHYTLEGENTRNWYRMINRLMWIWRGVDPWDIEAVLARIAVSNEKRSSEHLLDTVIGYRSGNWIYEWAKQGANWQQQAMDRTDCAQNGQYWLNAANLYSIAAYPYIKGDELAEQAQTLANRAYEEAAKYLPYELKELTFPIQGGGSLTGFLHLPQQDEAPFPTILVCGSLDTLQSDYHRLFRDYLAPAGMAMLTIDVPSVGFSSRWKLDQDSSFLHQQVLRALADVPWVDHCRVGTFGFRFGANIAVRLAYLESQRLRAVACLGPVVHHLLCDTQRQQQVPDMFMDVLASRLGMPFSTDMALKTELGRYSLKTQGLLGRRCPTPMLAGYWDNDVVSPKEEAALIVNSSTRGKLLPVNFSPVYQNFHRALQEISNWLGKQLA</sequence>
<dbReference type="InterPro" id="IPR043423">
    <property type="entry name" value="FrsA"/>
</dbReference>
<accession>A0A366ICD4</accession>
<keyword evidence="1 3" id="KW-0719">Serine esterase</keyword>
<dbReference type="InterPro" id="IPR050261">
    <property type="entry name" value="FrsA_esterase"/>
</dbReference>
<dbReference type="SUPFAM" id="SSF53474">
    <property type="entry name" value="alpha/beta-Hydrolases"/>
    <property type="match status" value="1"/>
</dbReference>
<dbReference type="EC" id="3.1.1.1" evidence="3"/>
<gene>
    <name evidence="3" type="primary">frsA</name>
    <name evidence="4" type="ORF">DES54_101294</name>
</gene>
<evidence type="ECO:0000313" key="4">
    <source>
        <dbReference type="EMBL" id="RBP67771.1"/>
    </source>
</evidence>
<dbReference type="EMBL" id="QNRY01000001">
    <property type="protein sequence ID" value="RBP67771.1"/>
    <property type="molecule type" value="Genomic_DNA"/>
</dbReference>
<comment type="function">
    <text evidence="3">Catalyzes the hydrolysis of esters.</text>
</comment>
<keyword evidence="5" id="KW-1185">Reference proteome</keyword>
<evidence type="ECO:0000256" key="1">
    <source>
        <dbReference type="ARBA" id="ARBA00022487"/>
    </source>
</evidence>
<evidence type="ECO:0000256" key="2">
    <source>
        <dbReference type="ARBA" id="ARBA00022801"/>
    </source>
</evidence>
<dbReference type="InterPro" id="IPR010520">
    <property type="entry name" value="FrsA-like"/>
</dbReference>
<dbReference type="PANTHER" id="PTHR22946">
    <property type="entry name" value="DIENELACTONE HYDROLASE DOMAIN-CONTAINING PROTEIN-RELATED"/>
    <property type="match status" value="1"/>
</dbReference>
<comment type="catalytic activity">
    <reaction evidence="3">
        <text>a carboxylic ester + H2O = an alcohol + a carboxylate + H(+)</text>
        <dbReference type="Rhea" id="RHEA:21164"/>
        <dbReference type="ChEBI" id="CHEBI:15377"/>
        <dbReference type="ChEBI" id="CHEBI:15378"/>
        <dbReference type="ChEBI" id="CHEBI:29067"/>
        <dbReference type="ChEBI" id="CHEBI:30879"/>
        <dbReference type="ChEBI" id="CHEBI:33308"/>
        <dbReference type="EC" id="3.1.1.1"/>
    </reaction>
</comment>
<keyword evidence="2 3" id="KW-0378">Hydrolase</keyword>
<dbReference type="Pfam" id="PF06500">
    <property type="entry name" value="FrsA-like"/>
    <property type="match status" value="1"/>
</dbReference>
<dbReference type="InterPro" id="IPR029058">
    <property type="entry name" value="AB_hydrolase_fold"/>
</dbReference>
<name>A0A366ICD4_9GAMM</name>
<dbReference type="AlphaFoldDB" id="A0A366ICD4"/>
<protein>
    <recommendedName>
        <fullName evidence="3">Esterase FrsA</fullName>
        <ecNumber evidence="3">3.1.1.1</ecNumber>
    </recommendedName>
</protein>
<reference evidence="4 5" key="1">
    <citation type="submission" date="2018-06" db="EMBL/GenBank/DDBJ databases">
        <title>Genomic Encyclopedia of Type Strains, Phase IV (KMG-IV): sequencing the most valuable type-strain genomes for metagenomic binning, comparative biology and taxonomic classification.</title>
        <authorList>
            <person name="Goeker M."/>
        </authorList>
    </citation>
    <scope>NUCLEOTIDE SEQUENCE [LARGE SCALE GENOMIC DNA]</scope>
    <source>
        <strain evidence="4 5">DSM 30166</strain>
    </source>
</reference>
<dbReference type="Proteomes" id="UP000253046">
    <property type="component" value="Unassembled WGS sequence"/>
</dbReference>
<dbReference type="GO" id="GO:0106435">
    <property type="term" value="F:carboxylesterase activity"/>
    <property type="evidence" value="ECO:0007669"/>
    <property type="project" value="UniProtKB-EC"/>
</dbReference>